<evidence type="ECO:0000313" key="7">
    <source>
        <dbReference type="Proteomes" id="UP001281761"/>
    </source>
</evidence>
<name>A0ABQ9YIF6_9EUKA</name>
<sequence>MVATHPNPPLRRLLLQSPLAVSCSHLPSMSPAPISPRRLLLPSPLAVSCSHLPSPSPAPISPRRLLLPSPLDVSCSHLPSPSPAPISPRRLLLPSPLAVSCSPLPSIQDITTAAMEILDSLIFYCSTKIGLALVQAETEDNHVPFLNILRNSLRLATSNGPNQLALQDRDGQQFVHETRDYNQKWGEARQLCNAVDQMLRMEGIEDVIDETLRTDRNTFEGISIGVLSIYLNNQQEVSKQQFCIGWVTMTLDQSLNRLILNWVNEHQDGQSIGDVILAVDCWEHAYIKDYKSTARGDYLQNLVKIIDWVVVERRLKAAM</sequence>
<comment type="similarity">
    <text evidence="1">Belongs to the iron/manganese superoxide dismutase family.</text>
</comment>
<evidence type="ECO:0000256" key="2">
    <source>
        <dbReference type="ARBA" id="ARBA00012682"/>
    </source>
</evidence>
<dbReference type="PANTHER" id="PTHR11404">
    <property type="entry name" value="SUPEROXIDE DISMUTASE 2"/>
    <property type="match status" value="1"/>
</dbReference>
<dbReference type="SUPFAM" id="SSF54719">
    <property type="entry name" value="Fe,Mn superoxide dismutase (SOD), C-terminal domain"/>
    <property type="match status" value="1"/>
</dbReference>
<dbReference type="Gene3D" id="3.55.40.20">
    <property type="entry name" value="Iron/manganese superoxide dismutase, C-terminal domain"/>
    <property type="match status" value="1"/>
</dbReference>
<accession>A0ABQ9YIF6</accession>
<gene>
    <name evidence="6" type="ORF">BLNAU_1584</name>
</gene>
<evidence type="ECO:0000256" key="3">
    <source>
        <dbReference type="ARBA" id="ARBA00022723"/>
    </source>
</evidence>
<dbReference type="InterPro" id="IPR050265">
    <property type="entry name" value="Fe/Mn_Superoxide_Dismutase"/>
</dbReference>
<evidence type="ECO:0000313" key="6">
    <source>
        <dbReference type="EMBL" id="KAK2963541.1"/>
    </source>
</evidence>
<keyword evidence="3" id="KW-0479">Metal-binding</keyword>
<dbReference type="Pfam" id="PF02777">
    <property type="entry name" value="Sod_Fe_C"/>
    <property type="match status" value="1"/>
</dbReference>
<keyword evidence="7" id="KW-1185">Reference proteome</keyword>
<feature type="domain" description="Manganese/iron superoxide dismutase C-terminal" evidence="5">
    <location>
        <begin position="234"/>
        <end position="314"/>
    </location>
</feature>
<dbReference type="InterPro" id="IPR036314">
    <property type="entry name" value="SOD_C_sf"/>
</dbReference>
<dbReference type="EC" id="1.15.1.1" evidence="2"/>
<comment type="caution">
    <text evidence="6">The sequence shown here is derived from an EMBL/GenBank/DDBJ whole genome shotgun (WGS) entry which is preliminary data.</text>
</comment>
<proteinExistence type="inferred from homology"/>
<dbReference type="InterPro" id="IPR019832">
    <property type="entry name" value="Mn/Fe_SOD_C"/>
</dbReference>
<dbReference type="GO" id="GO:0004784">
    <property type="term" value="F:superoxide dismutase activity"/>
    <property type="evidence" value="ECO:0007669"/>
    <property type="project" value="UniProtKB-EC"/>
</dbReference>
<organism evidence="6 7">
    <name type="scientific">Blattamonas nauphoetae</name>
    <dbReference type="NCBI Taxonomy" id="2049346"/>
    <lineage>
        <taxon>Eukaryota</taxon>
        <taxon>Metamonada</taxon>
        <taxon>Preaxostyla</taxon>
        <taxon>Oxymonadida</taxon>
        <taxon>Blattamonas</taxon>
    </lineage>
</organism>
<dbReference type="Proteomes" id="UP001281761">
    <property type="component" value="Unassembled WGS sequence"/>
</dbReference>
<dbReference type="PANTHER" id="PTHR11404:SF6">
    <property type="entry name" value="SUPEROXIDE DISMUTASE [MN], MITOCHONDRIAL"/>
    <property type="match status" value="1"/>
</dbReference>
<keyword evidence="4 6" id="KW-0560">Oxidoreductase</keyword>
<dbReference type="EMBL" id="JARBJD010000006">
    <property type="protein sequence ID" value="KAK2963541.1"/>
    <property type="molecule type" value="Genomic_DNA"/>
</dbReference>
<evidence type="ECO:0000259" key="5">
    <source>
        <dbReference type="Pfam" id="PF02777"/>
    </source>
</evidence>
<protein>
    <recommendedName>
        <fullName evidence="2">superoxide dismutase</fullName>
        <ecNumber evidence="2">1.15.1.1</ecNumber>
    </recommendedName>
</protein>
<reference evidence="6 7" key="1">
    <citation type="journal article" date="2022" name="bioRxiv">
        <title>Genomics of Preaxostyla Flagellates Illuminates Evolutionary Transitions and the Path Towards Mitochondrial Loss.</title>
        <authorList>
            <person name="Novak L.V.F."/>
            <person name="Treitli S.C."/>
            <person name="Pyrih J."/>
            <person name="Halakuc P."/>
            <person name="Pipaliya S.V."/>
            <person name="Vacek V."/>
            <person name="Brzon O."/>
            <person name="Soukal P."/>
            <person name="Eme L."/>
            <person name="Dacks J.B."/>
            <person name="Karnkowska A."/>
            <person name="Elias M."/>
            <person name="Hampl V."/>
        </authorList>
    </citation>
    <scope>NUCLEOTIDE SEQUENCE [LARGE SCALE GENOMIC DNA]</scope>
    <source>
        <strain evidence="6">NAU3</strain>
        <tissue evidence="6">Gut</tissue>
    </source>
</reference>
<evidence type="ECO:0000256" key="1">
    <source>
        <dbReference type="ARBA" id="ARBA00008714"/>
    </source>
</evidence>
<evidence type="ECO:0000256" key="4">
    <source>
        <dbReference type="ARBA" id="ARBA00023002"/>
    </source>
</evidence>